<dbReference type="Proteomes" id="UP001164472">
    <property type="component" value="Chromosome"/>
</dbReference>
<reference evidence="1" key="1">
    <citation type="submission" date="2022-07" db="EMBL/GenBank/DDBJ databases">
        <title>Alkalimarinus sp. nov., isolated from gut of a Alitta virens.</title>
        <authorList>
            <person name="Yang A.I."/>
            <person name="Shin N.-R."/>
        </authorList>
    </citation>
    <scope>NUCLEOTIDE SEQUENCE</scope>
    <source>
        <strain evidence="1">FA028</strain>
    </source>
</reference>
<organism evidence="1 2">
    <name type="scientific">Alkalimarinus sediminis</name>
    <dbReference type="NCBI Taxonomy" id="1632866"/>
    <lineage>
        <taxon>Bacteria</taxon>
        <taxon>Pseudomonadati</taxon>
        <taxon>Pseudomonadota</taxon>
        <taxon>Gammaproteobacteria</taxon>
        <taxon>Alteromonadales</taxon>
        <taxon>Alteromonadaceae</taxon>
        <taxon>Alkalimarinus</taxon>
    </lineage>
</organism>
<protein>
    <submittedName>
        <fullName evidence="1">DUF2750 domain-containing protein</fullName>
    </submittedName>
</protein>
<evidence type="ECO:0000313" key="2">
    <source>
        <dbReference type="Proteomes" id="UP001164472"/>
    </source>
</evidence>
<proteinExistence type="predicted"/>
<gene>
    <name evidence="1" type="ORF">NNL22_18275</name>
</gene>
<dbReference type="RefSeq" id="WP_251810370.1">
    <property type="nucleotide sequence ID" value="NZ_CP101527.1"/>
</dbReference>
<accession>A0A9E8HLL0</accession>
<dbReference type="InterPro" id="IPR021284">
    <property type="entry name" value="DUF2750"/>
</dbReference>
<dbReference type="AlphaFoldDB" id="A0A9E8HLL0"/>
<dbReference type="EMBL" id="CP101527">
    <property type="protein sequence ID" value="UZW74943.1"/>
    <property type="molecule type" value="Genomic_DNA"/>
</dbReference>
<name>A0A9E8HLL0_9ALTE</name>
<dbReference type="KEGG" id="asem:NNL22_18275"/>
<evidence type="ECO:0000313" key="1">
    <source>
        <dbReference type="EMBL" id="UZW74943.1"/>
    </source>
</evidence>
<keyword evidence="2" id="KW-1185">Reference proteome</keyword>
<dbReference type="Pfam" id="PF11042">
    <property type="entry name" value="DUF2750"/>
    <property type="match status" value="1"/>
</dbReference>
<sequence>MSDNELKSILELDCEERYDYFLSAVGEEKEIWILINSDKQFLKIYAEDDGFEYLPVWPNSEFASEYAKSAENLTPKCISLPEFFDKWVPGLMKDTIEIGVLPGLDSDVWVTPPTEFQKDVQDELSNF</sequence>